<keyword evidence="12" id="KW-1185">Reference proteome</keyword>
<comment type="function">
    <text evidence="9">Part of the twin-arginine translocation (Tat) system that transports large folded proteins containing a characteristic twin-arginine motif in their signal peptide across membranes. TatA could form the protein-conducting channel of the Tat system.</text>
</comment>
<keyword evidence="8 9" id="KW-0472">Membrane</keyword>
<evidence type="ECO:0000313" key="12">
    <source>
        <dbReference type="Proteomes" id="UP001162834"/>
    </source>
</evidence>
<comment type="similarity">
    <text evidence="9">Belongs to the TatA/E family.</text>
</comment>
<dbReference type="Proteomes" id="UP001162834">
    <property type="component" value="Chromosome"/>
</dbReference>
<dbReference type="NCBIfam" id="TIGR01411">
    <property type="entry name" value="tatAE"/>
    <property type="match status" value="1"/>
</dbReference>
<dbReference type="RefSeq" id="WP_259311253.1">
    <property type="nucleotide sequence ID" value="NZ_CP087164.1"/>
</dbReference>
<evidence type="ECO:0000256" key="10">
    <source>
        <dbReference type="SAM" id="MobiDB-lite"/>
    </source>
</evidence>
<keyword evidence="2 9" id="KW-0813">Transport</keyword>
<evidence type="ECO:0000256" key="9">
    <source>
        <dbReference type="HAMAP-Rule" id="MF_00236"/>
    </source>
</evidence>
<evidence type="ECO:0000256" key="2">
    <source>
        <dbReference type="ARBA" id="ARBA00022448"/>
    </source>
</evidence>
<dbReference type="AlphaFoldDB" id="A0A9E6XZH4"/>
<feature type="region of interest" description="Disordered" evidence="10">
    <location>
        <begin position="45"/>
        <end position="69"/>
    </location>
</feature>
<comment type="subunit">
    <text evidence="9">The Tat system comprises two distinct complexes: a TatABC complex, containing multiple copies of TatA, TatB and TatC subunits, and a separate TatA complex, containing only TatA subunits. Substrates initially bind to the TatABC complex, which probably triggers association of the separate TatA complex to form the active translocon.</text>
</comment>
<evidence type="ECO:0000256" key="7">
    <source>
        <dbReference type="ARBA" id="ARBA00023010"/>
    </source>
</evidence>
<evidence type="ECO:0000256" key="4">
    <source>
        <dbReference type="ARBA" id="ARBA00022692"/>
    </source>
</evidence>
<dbReference type="Gene3D" id="1.20.5.3310">
    <property type="match status" value="1"/>
</dbReference>
<feature type="transmembrane region" description="Helical" evidence="9">
    <location>
        <begin position="6"/>
        <end position="23"/>
    </location>
</feature>
<proteinExistence type="inferred from homology"/>
<dbReference type="EMBL" id="CP087164">
    <property type="protein sequence ID" value="UGS37196.1"/>
    <property type="molecule type" value="Genomic_DNA"/>
</dbReference>
<dbReference type="Pfam" id="PF02416">
    <property type="entry name" value="TatA_B_E"/>
    <property type="match status" value="1"/>
</dbReference>
<evidence type="ECO:0000256" key="1">
    <source>
        <dbReference type="ARBA" id="ARBA00004162"/>
    </source>
</evidence>
<gene>
    <name evidence="11" type="primary">tatA_2</name>
    <name evidence="9" type="synonym">tatA</name>
    <name evidence="11" type="ORF">DSM104329_03611</name>
</gene>
<comment type="subcellular location">
    <subcellularLocation>
        <location evidence="1 9">Cell membrane</location>
        <topology evidence="1 9">Single-pass membrane protein</topology>
    </subcellularLocation>
</comment>
<keyword evidence="3 9" id="KW-1003">Cell membrane</keyword>
<dbReference type="InterPro" id="IPR003369">
    <property type="entry name" value="TatA/B/E"/>
</dbReference>
<evidence type="ECO:0000256" key="8">
    <source>
        <dbReference type="ARBA" id="ARBA00023136"/>
    </source>
</evidence>
<dbReference type="GO" id="GO:0043953">
    <property type="term" value="P:protein transport by the Tat complex"/>
    <property type="evidence" value="ECO:0007669"/>
    <property type="project" value="UniProtKB-UniRule"/>
</dbReference>
<dbReference type="PANTHER" id="PTHR42982">
    <property type="entry name" value="SEC-INDEPENDENT PROTEIN TRANSLOCASE PROTEIN TATA"/>
    <property type="match status" value="1"/>
</dbReference>
<keyword evidence="7 9" id="KW-0811">Translocation</keyword>
<organism evidence="11 12">
    <name type="scientific">Capillimicrobium parvum</name>
    <dbReference type="NCBI Taxonomy" id="2884022"/>
    <lineage>
        <taxon>Bacteria</taxon>
        <taxon>Bacillati</taxon>
        <taxon>Actinomycetota</taxon>
        <taxon>Thermoleophilia</taxon>
        <taxon>Solirubrobacterales</taxon>
        <taxon>Capillimicrobiaceae</taxon>
        <taxon>Capillimicrobium</taxon>
    </lineage>
</organism>
<evidence type="ECO:0000256" key="3">
    <source>
        <dbReference type="ARBA" id="ARBA00022475"/>
    </source>
</evidence>
<dbReference type="KEGG" id="sbae:DSM104329_03611"/>
<name>A0A9E6XZH4_9ACTN</name>
<keyword evidence="6 9" id="KW-1133">Transmembrane helix</keyword>
<evidence type="ECO:0000256" key="5">
    <source>
        <dbReference type="ARBA" id="ARBA00022927"/>
    </source>
</evidence>
<protein>
    <recommendedName>
        <fullName evidence="9">Sec-independent protein translocase protein TatA</fullName>
    </recommendedName>
</protein>
<dbReference type="PANTHER" id="PTHR42982:SF1">
    <property type="entry name" value="SEC-INDEPENDENT PROTEIN TRANSLOCASE PROTEIN TATA"/>
    <property type="match status" value="1"/>
</dbReference>
<dbReference type="InterPro" id="IPR006312">
    <property type="entry name" value="TatA/E"/>
</dbReference>
<dbReference type="GO" id="GO:0008320">
    <property type="term" value="F:protein transmembrane transporter activity"/>
    <property type="evidence" value="ECO:0007669"/>
    <property type="project" value="UniProtKB-UniRule"/>
</dbReference>
<accession>A0A9E6XZH4</accession>
<evidence type="ECO:0000256" key="6">
    <source>
        <dbReference type="ARBA" id="ARBA00022989"/>
    </source>
</evidence>
<keyword evidence="4 9" id="KW-0812">Transmembrane</keyword>
<evidence type="ECO:0000313" key="11">
    <source>
        <dbReference type="EMBL" id="UGS37196.1"/>
    </source>
</evidence>
<sequence length="69" mass="7420">MIENILSPTHLLLILVVALIVLGPKRLPEAGRGLGSAIRGFKDSLSTAERREEQPAIQPSRDPNHTPGA</sequence>
<dbReference type="GO" id="GO:0033281">
    <property type="term" value="C:TAT protein transport complex"/>
    <property type="evidence" value="ECO:0007669"/>
    <property type="project" value="UniProtKB-UniRule"/>
</dbReference>
<keyword evidence="5 9" id="KW-0653">Protein transport</keyword>
<dbReference type="HAMAP" id="MF_00236">
    <property type="entry name" value="TatA_E"/>
    <property type="match status" value="1"/>
</dbReference>
<reference evidence="11" key="1">
    <citation type="journal article" date="2022" name="Int. J. Syst. Evol. Microbiol.">
        <title>Pseudomonas aegrilactucae sp. nov. and Pseudomonas morbosilactucae sp. nov., pathogens causing bacterial rot of lettuce in Japan.</title>
        <authorList>
            <person name="Sawada H."/>
            <person name="Fujikawa T."/>
            <person name="Satou M."/>
        </authorList>
    </citation>
    <scope>NUCLEOTIDE SEQUENCE</scope>
    <source>
        <strain evidence="11">0166_1</strain>
    </source>
</reference>
<dbReference type="PRINTS" id="PR01506">
    <property type="entry name" value="TATBPROTEIN"/>
</dbReference>